<dbReference type="GO" id="GO:0004180">
    <property type="term" value="F:carboxypeptidase activity"/>
    <property type="evidence" value="ECO:0007669"/>
    <property type="project" value="UniProtKB-KW"/>
</dbReference>
<dbReference type="GO" id="GO:0006508">
    <property type="term" value="P:proteolysis"/>
    <property type="evidence" value="ECO:0007669"/>
    <property type="project" value="UniProtKB-KW"/>
</dbReference>
<accession>A0A2W5R6N2</accession>
<evidence type="ECO:0000256" key="16">
    <source>
        <dbReference type="ARBA" id="ARBA00023145"/>
    </source>
</evidence>
<keyword evidence="7" id="KW-0121">Carboxypeptidase</keyword>
<proteinExistence type="predicted"/>
<dbReference type="Gene3D" id="3.40.630.10">
    <property type="entry name" value="Zn peptidases"/>
    <property type="match status" value="1"/>
</dbReference>
<dbReference type="GO" id="GO:0005764">
    <property type="term" value="C:lysosome"/>
    <property type="evidence" value="ECO:0007669"/>
    <property type="project" value="UniProtKB-SubCell"/>
</dbReference>
<dbReference type="InterPro" id="IPR039866">
    <property type="entry name" value="CPQ"/>
</dbReference>
<keyword evidence="15" id="KW-0482">Metalloprotease</keyword>
<dbReference type="GO" id="GO:0070573">
    <property type="term" value="F:metallodipeptidase activity"/>
    <property type="evidence" value="ECO:0007669"/>
    <property type="project" value="InterPro"/>
</dbReference>
<comment type="caution">
    <text evidence="23">The sequence shown here is derived from an EMBL/GenBank/DDBJ whole genome shotgun (WGS) entry which is preliminary data.</text>
</comment>
<evidence type="ECO:0000256" key="19">
    <source>
        <dbReference type="ARBA" id="ARBA00025833"/>
    </source>
</evidence>
<evidence type="ECO:0000256" key="7">
    <source>
        <dbReference type="ARBA" id="ARBA00022645"/>
    </source>
</evidence>
<dbReference type="PANTHER" id="PTHR12053:SF3">
    <property type="entry name" value="CARBOXYPEPTIDASE Q"/>
    <property type="match status" value="1"/>
</dbReference>
<evidence type="ECO:0000256" key="1">
    <source>
        <dbReference type="ARBA" id="ARBA00004240"/>
    </source>
</evidence>
<evidence type="ECO:0000313" key="24">
    <source>
        <dbReference type="Proteomes" id="UP000249229"/>
    </source>
</evidence>
<evidence type="ECO:0000256" key="8">
    <source>
        <dbReference type="ARBA" id="ARBA00022670"/>
    </source>
</evidence>
<evidence type="ECO:0000313" key="23">
    <source>
        <dbReference type="EMBL" id="PZQ59030.1"/>
    </source>
</evidence>
<evidence type="ECO:0000256" key="6">
    <source>
        <dbReference type="ARBA" id="ARBA00022525"/>
    </source>
</evidence>
<keyword evidence="14" id="KW-0333">Golgi apparatus</keyword>
<evidence type="ECO:0000256" key="4">
    <source>
        <dbReference type="ARBA" id="ARBA00004613"/>
    </source>
</evidence>
<keyword evidence="12" id="KW-0256">Endoplasmic reticulum</keyword>
<protein>
    <recommendedName>
        <fullName evidence="5">Carboxypeptidase Q</fullName>
    </recommendedName>
    <alternativeName>
        <fullName evidence="20">Plasma glutamate carboxypeptidase</fullName>
    </alternativeName>
</protein>
<evidence type="ECO:0000259" key="22">
    <source>
        <dbReference type="Pfam" id="PF04389"/>
    </source>
</evidence>
<dbReference type="PANTHER" id="PTHR12053">
    <property type="entry name" value="PROTEASE FAMILY M28 PLASMA GLUTAMATE CARBOXYPEPTIDASE-RELATED"/>
    <property type="match status" value="1"/>
</dbReference>
<feature type="domain" description="Peptidase M28" evidence="22">
    <location>
        <begin position="262"/>
        <end position="446"/>
    </location>
</feature>
<evidence type="ECO:0000256" key="17">
    <source>
        <dbReference type="ARBA" id="ARBA00023180"/>
    </source>
</evidence>
<reference evidence="23 24" key="1">
    <citation type="submission" date="2017-08" db="EMBL/GenBank/DDBJ databases">
        <title>Infants hospitalized years apart are colonized by the same room-sourced microbial strains.</title>
        <authorList>
            <person name="Brooks B."/>
            <person name="Olm M.R."/>
            <person name="Firek B.A."/>
            <person name="Baker R."/>
            <person name="Thomas B.C."/>
            <person name="Morowitz M.J."/>
            <person name="Banfield J.F."/>
        </authorList>
    </citation>
    <scope>NUCLEOTIDE SEQUENCE [LARGE SCALE GENOMIC DNA]</scope>
    <source>
        <strain evidence="23">S2_005_001_R1_22</strain>
    </source>
</reference>
<dbReference type="GO" id="GO:0005576">
    <property type="term" value="C:extracellular region"/>
    <property type="evidence" value="ECO:0007669"/>
    <property type="project" value="UniProtKB-SubCell"/>
</dbReference>
<keyword evidence="16" id="KW-0865">Zymogen</keyword>
<keyword evidence="6" id="KW-0964">Secreted</keyword>
<keyword evidence="13" id="KW-0862">Zinc</keyword>
<keyword evidence="9" id="KW-0479">Metal-binding</keyword>
<organism evidence="23 24">
    <name type="scientific">Sphingomonas taxi</name>
    <dbReference type="NCBI Taxonomy" id="1549858"/>
    <lineage>
        <taxon>Bacteria</taxon>
        <taxon>Pseudomonadati</taxon>
        <taxon>Pseudomonadota</taxon>
        <taxon>Alphaproteobacteria</taxon>
        <taxon>Sphingomonadales</taxon>
        <taxon>Sphingomonadaceae</taxon>
        <taxon>Sphingomonas</taxon>
    </lineage>
</organism>
<comment type="subunit">
    <text evidence="19">Homodimer. The monomeric form is inactive while the homodimer is active.</text>
</comment>
<evidence type="ECO:0000256" key="11">
    <source>
        <dbReference type="ARBA" id="ARBA00022801"/>
    </source>
</evidence>
<evidence type="ECO:0000256" key="12">
    <source>
        <dbReference type="ARBA" id="ARBA00022824"/>
    </source>
</evidence>
<keyword evidence="18" id="KW-0458">Lysosome</keyword>
<evidence type="ECO:0000256" key="14">
    <source>
        <dbReference type="ARBA" id="ARBA00023034"/>
    </source>
</evidence>
<dbReference type="Pfam" id="PF04389">
    <property type="entry name" value="Peptidase_M28"/>
    <property type="match status" value="1"/>
</dbReference>
<dbReference type="Proteomes" id="UP000249229">
    <property type="component" value="Unassembled WGS sequence"/>
</dbReference>
<evidence type="ECO:0000256" key="20">
    <source>
        <dbReference type="ARBA" id="ARBA00033328"/>
    </source>
</evidence>
<sequence length="466" mass="48499">MKPSYPLTIALALAAVPAVAQRAAPPAPAPVDPRVAALRDAALLDEVAYDIVEGITTEVGQRLAGTEAEARARAWSVRKLKALGFRNVRIEPYQMPVWVRGAEEAQIVAPVPQRLTLAALGNSGSTGPNGITAEVAVFPSYTEFANAPDSAVRGRIVYVGNAMQPTQDGSSYGASGPARFVGPALAARKGALAIVIRSIGTDTHRLPHTGTTTFPAGVAPIPAAALSVPDATLIERLAKRGQPIRMRLLLTPQQTGMRESGNVIAEVPGTDPAAGVVLVGGHLDSWDLGTGAIDDASGIAITAAAAKRIMDSGRRPRRTIRVVWFGAEEVGGFGGKEYALRHGGERHAIAAESDFGADRVWRVETALPESAVAVTARLTSALAPLGIVAGAGRAGDGTDIAPIIATGVAGVDLNQSGLRYFDTHHTPDDMLERVDPEQLRQNVAAWTAMLAVVADAPEEIGAVPRS</sequence>
<dbReference type="GO" id="GO:0046872">
    <property type="term" value="F:metal ion binding"/>
    <property type="evidence" value="ECO:0007669"/>
    <property type="project" value="UniProtKB-KW"/>
</dbReference>
<keyword evidence="11" id="KW-0378">Hydrolase</keyword>
<evidence type="ECO:0000256" key="18">
    <source>
        <dbReference type="ARBA" id="ARBA00023228"/>
    </source>
</evidence>
<evidence type="ECO:0000256" key="13">
    <source>
        <dbReference type="ARBA" id="ARBA00022833"/>
    </source>
</evidence>
<evidence type="ECO:0000256" key="10">
    <source>
        <dbReference type="ARBA" id="ARBA00022729"/>
    </source>
</evidence>
<comment type="subcellular location">
    <subcellularLocation>
        <location evidence="1">Endoplasmic reticulum</location>
    </subcellularLocation>
    <subcellularLocation>
        <location evidence="3">Golgi apparatus</location>
    </subcellularLocation>
    <subcellularLocation>
        <location evidence="2">Lysosome</location>
    </subcellularLocation>
    <subcellularLocation>
        <location evidence="4">Secreted</location>
    </subcellularLocation>
</comment>
<evidence type="ECO:0000256" key="5">
    <source>
        <dbReference type="ARBA" id="ARBA00014116"/>
    </source>
</evidence>
<dbReference type="InterPro" id="IPR007484">
    <property type="entry name" value="Peptidase_M28"/>
</dbReference>
<evidence type="ECO:0000256" key="9">
    <source>
        <dbReference type="ARBA" id="ARBA00022723"/>
    </source>
</evidence>
<dbReference type="Gene3D" id="3.50.30.30">
    <property type="match status" value="1"/>
</dbReference>
<evidence type="ECO:0000256" key="2">
    <source>
        <dbReference type="ARBA" id="ARBA00004371"/>
    </source>
</evidence>
<keyword evidence="10 21" id="KW-0732">Signal</keyword>
<keyword evidence="8" id="KW-0645">Protease</keyword>
<keyword evidence="17" id="KW-0325">Glycoprotein</keyword>
<dbReference type="EMBL" id="QFQI01000011">
    <property type="protein sequence ID" value="PZQ59030.1"/>
    <property type="molecule type" value="Genomic_DNA"/>
</dbReference>
<gene>
    <name evidence="23" type="ORF">DI544_12685</name>
</gene>
<feature type="signal peptide" evidence="21">
    <location>
        <begin position="1"/>
        <end position="20"/>
    </location>
</feature>
<evidence type="ECO:0000256" key="15">
    <source>
        <dbReference type="ARBA" id="ARBA00023049"/>
    </source>
</evidence>
<evidence type="ECO:0000256" key="21">
    <source>
        <dbReference type="SAM" id="SignalP"/>
    </source>
</evidence>
<feature type="chain" id="PRO_5016057083" description="Carboxypeptidase Q" evidence="21">
    <location>
        <begin position="21"/>
        <end position="466"/>
    </location>
</feature>
<dbReference type="AlphaFoldDB" id="A0A2W5R6N2"/>
<name>A0A2W5R6N2_9SPHN</name>
<evidence type="ECO:0000256" key="3">
    <source>
        <dbReference type="ARBA" id="ARBA00004555"/>
    </source>
</evidence>
<dbReference type="SUPFAM" id="SSF53187">
    <property type="entry name" value="Zn-dependent exopeptidases"/>
    <property type="match status" value="1"/>
</dbReference>